<dbReference type="InterPro" id="IPR015797">
    <property type="entry name" value="NUDIX_hydrolase-like_dom_sf"/>
</dbReference>
<dbReference type="Proteomes" id="UP001183420">
    <property type="component" value="Unassembled WGS sequence"/>
</dbReference>
<name>A0ABU2LTD3_9ACTN</name>
<evidence type="ECO:0000313" key="5">
    <source>
        <dbReference type="EMBL" id="MDT0320442.1"/>
    </source>
</evidence>
<dbReference type="Pfam" id="PF00293">
    <property type="entry name" value="NUDIX"/>
    <property type="match status" value="1"/>
</dbReference>
<keyword evidence="2" id="KW-0378">Hydrolase</keyword>
<proteinExistence type="predicted"/>
<dbReference type="EC" id="2.3.1.-" evidence="5"/>
<dbReference type="RefSeq" id="WP_311600327.1">
    <property type="nucleotide sequence ID" value="NZ_JAVREM010000024.1"/>
</dbReference>
<dbReference type="GO" id="GO:0016746">
    <property type="term" value="F:acyltransferase activity"/>
    <property type="evidence" value="ECO:0007669"/>
    <property type="project" value="UniProtKB-KW"/>
</dbReference>
<gene>
    <name evidence="5" type="ORF">RNC47_19070</name>
</gene>
<dbReference type="EMBL" id="JAVREM010000024">
    <property type="protein sequence ID" value="MDT0320442.1"/>
    <property type="molecule type" value="Genomic_DNA"/>
</dbReference>
<dbReference type="InterPro" id="IPR000086">
    <property type="entry name" value="NUDIX_hydrolase_dom"/>
</dbReference>
<evidence type="ECO:0000256" key="1">
    <source>
        <dbReference type="ARBA" id="ARBA00001946"/>
    </source>
</evidence>
<keyword evidence="6" id="KW-1185">Reference proteome</keyword>
<dbReference type="PANTHER" id="PTHR43046">
    <property type="entry name" value="GDP-MANNOSE MANNOSYL HYDROLASE"/>
    <property type="match status" value="1"/>
</dbReference>
<sequence>MTQAIESESPSDHELTTGRRGLALRETAEGSGVRFEIRLDGRPIGRVELCTTPTPTGGPSRHTITYRLEPAHTRQGHATAACWAALGHARRALGAREMHADVPHGDRAGADVALRLGFRHTADTGTHAVFRLSLTATTGGAPTPRPTARVVLLDDDGRLLLRSTRRGDTVVWRTTGGAVRPGETHEDAALRGLREETGLTGVTPGPEIWRGRPWFAVIGGVAHEVRQRYYLARVPSHRVDTSGFQAREPADVTGRRWWTVDELAATPDLLRPAGLPKLLADLLAGGPPDRPIAVAG</sequence>
<comment type="cofactor">
    <cofactor evidence="1">
        <name>Mg(2+)</name>
        <dbReference type="ChEBI" id="CHEBI:18420"/>
    </cofactor>
</comment>
<accession>A0ABU2LTD3</accession>
<evidence type="ECO:0000259" key="4">
    <source>
        <dbReference type="PROSITE" id="PS51462"/>
    </source>
</evidence>
<feature type="domain" description="Nudix hydrolase" evidence="4">
    <location>
        <begin position="143"/>
        <end position="283"/>
    </location>
</feature>
<dbReference type="PROSITE" id="PS51462">
    <property type="entry name" value="NUDIX"/>
    <property type="match status" value="1"/>
</dbReference>
<dbReference type="InterPro" id="IPR000182">
    <property type="entry name" value="GNAT_dom"/>
</dbReference>
<dbReference type="Pfam" id="PF13302">
    <property type="entry name" value="Acetyltransf_3"/>
    <property type="match status" value="1"/>
</dbReference>
<evidence type="ECO:0000256" key="3">
    <source>
        <dbReference type="ARBA" id="ARBA00022842"/>
    </source>
</evidence>
<reference evidence="6" key="1">
    <citation type="submission" date="2023-07" db="EMBL/GenBank/DDBJ databases">
        <title>30 novel species of actinomycetes from the DSMZ collection.</title>
        <authorList>
            <person name="Nouioui I."/>
        </authorList>
    </citation>
    <scope>NUCLEOTIDE SEQUENCE [LARGE SCALE GENOMIC DNA]</scope>
    <source>
        <strain evidence="6">DSM 44918</strain>
    </source>
</reference>
<evidence type="ECO:0000256" key="2">
    <source>
        <dbReference type="ARBA" id="ARBA00022801"/>
    </source>
</evidence>
<keyword evidence="5" id="KW-0012">Acyltransferase</keyword>
<organism evidence="5 6">
    <name type="scientific">Streptomyces millisiae</name>
    <dbReference type="NCBI Taxonomy" id="3075542"/>
    <lineage>
        <taxon>Bacteria</taxon>
        <taxon>Bacillati</taxon>
        <taxon>Actinomycetota</taxon>
        <taxon>Actinomycetes</taxon>
        <taxon>Kitasatosporales</taxon>
        <taxon>Streptomycetaceae</taxon>
        <taxon>Streptomyces</taxon>
    </lineage>
</organism>
<dbReference type="Gene3D" id="3.40.630.30">
    <property type="match status" value="1"/>
</dbReference>
<evidence type="ECO:0000313" key="6">
    <source>
        <dbReference type="Proteomes" id="UP001183420"/>
    </source>
</evidence>
<protein>
    <submittedName>
        <fullName evidence="5">GNAT family N-acetyltransferase</fullName>
        <ecNumber evidence="5">2.3.1.-</ecNumber>
    </submittedName>
</protein>
<dbReference type="PANTHER" id="PTHR43046:SF12">
    <property type="entry name" value="GDP-MANNOSE MANNOSYL HYDROLASE"/>
    <property type="match status" value="1"/>
</dbReference>
<comment type="caution">
    <text evidence="5">The sequence shown here is derived from an EMBL/GenBank/DDBJ whole genome shotgun (WGS) entry which is preliminary data.</text>
</comment>
<dbReference type="Gene3D" id="3.90.79.10">
    <property type="entry name" value="Nucleoside Triphosphate Pyrophosphohydrolase"/>
    <property type="match status" value="1"/>
</dbReference>
<keyword evidence="3" id="KW-0460">Magnesium</keyword>
<keyword evidence="5" id="KW-0808">Transferase</keyword>
<dbReference type="SUPFAM" id="SSF55811">
    <property type="entry name" value="Nudix"/>
    <property type="match status" value="1"/>
</dbReference>
<dbReference type="SUPFAM" id="SSF55729">
    <property type="entry name" value="Acyl-CoA N-acyltransferases (Nat)"/>
    <property type="match status" value="1"/>
</dbReference>
<dbReference type="InterPro" id="IPR016181">
    <property type="entry name" value="Acyl_CoA_acyltransferase"/>
</dbReference>